<evidence type="ECO:0000259" key="2">
    <source>
        <dbReference type="Pfam" id="PF19413"/>
    </source>
</evidence>
<comment type="caution">
    <text evidence="3">The sequence shown here is derived from an EMBL/GenBank/DDBJ whole genome shotgun (WGS) entry which is preliminary data.</text>
</comment>
<dbReference type="Pfam" id="PF19413">
    <property type="entry name" value="YaiO"/>
    <property type="match status" value="1"/>
</dbReference>
<dbReference type="InterPro" id="IPR030887">
    <property type="entry name" value="Beta-barrel_YaiO"/>
</dbReference>
<keyword evidence="4" id="KW-1185">Reference proteome</keyword>
<feature type="chain" id="PRO_5046865333" evidence="1">
    <location>
        <begin position="21"/>
        <end position="415"/>
    </location>
</feature>
<keyword evidence="1" id="KW-0732">Signal</keyword>
<sequence>MKNFLFFLVALCLTPQTVTAQQTTETNTDSLYYKALDSYKEEEFNKSLRLTNQALELAPEYHDIRILQVRNYWALGDLNKADDDLELLLKEAPQYVDTKPLALQRIGKFTDKEKALNFVNRLEEIYPNDTSIKIQKAQLLLKLKRRKEAREIAFQSIEDTGISGPDRYVLQIILNRTVSNEIAFNYQLNNFSEDYNRESWHTISAEFQHNLNRTAVIGRVNYTDRAYDQGTLYELEAYPVINDRMYGFINAGFSDGTLFPNYRGSASLFYNFAQIFEAEVGGRLLGFDNSSFFTGILGLTAYQGSFYLNARTFIGPERLNQLVQNYQFNIRYYFGNADNFFFGRLGSGISPDEGVIYTSVQNNPGLEAYYFNIGINKSLGIHHIIQLGGGYLYEDVNAETKGNQFLANVMYRYRF</sequence>
<evidence type="ECO:0000313" key="4">
    <source>
        <dbReference type="Proteomes" id="UP001261624"/>
    </source>
</evidence>
<gene>
    <name evidence="3" type="ORF">RM549_00905</name>
</gene>
<dbReference type="Gene3D" id="1.25.40.10">
    <property type="entry name" value="Tetratricopeptide repeat domain"/>
    <property type="match status" value="1"/>
</dbReference>
<proteinExistence type="predicted"/>
<reference evidence="3 4" key="1">
    <citation type="submission" date="2023-09" db="EMBL/GenBank/DDBJ databases">
        <authorList>
            <person name="Rey-Velasco X."/>
        </authorList>
    </citation>
    <scope>NUCLEOTIDE SEQUENCE [LARGE SCALE GENOMIC DNA]</scope>
    <source>
        <strain evidence="3 4">F188</strain>
    </source>
</reference>
<dbReference type="InterPro" id="IPR011990">
    <property type="entry name" value="TPR-like_helical_dom_sf"/>
</dbReference>
<feature type="signal peptide" evidence="1">
    <location>
        <begin position="1"/>
        <end position="20"/>
    </location>
</feature>
<name>A0ABU3DX75_9FLAO</name>
<accession>A0ABU3DX75</accession>
<evidence type="ECO:0000313" key="3">
    <source>
        <dbReference type="EMBL" id="MDT0688326.1"/>
    </source>
</evidence>
<protein>
    <submittedName>
        <fullName evidence="3">YaiO family outer membrane beta-barrel protein</fullName>
    </submittedName>
</protein>
<feature type="domain" description="YaiO beta-barrel" evidence="2">
    <location>
        <begin position="180"/>
        <end position="353"/>
    </location>
</feature>
<dbReference type="RefSeq" id="WP_311679758.1">
    <property type="nucleotide sequence ID" value="NZ_JAVRHM010000001.1"/>
</dbReference>
<dbReference type="Proteomes" id="UP001261624">
    <property type="component" value="Unassembled WGS sequence"/>
</dbReference>
<dbReference type="EMBL" id="JAVRHM010000001">
    <property type="protein sequence ID" value="MDT0688326.1"/>
    <property type="molecule type" value="Genomic_DNA"/>
</dbReference>
<dbReference type="NCBIfam" id="TIGR04390">
    <property type="entry name" value="OMP_YaiO_dom"/>
    <property type="match status" value="1"/>
</dbReference>
<dbReference type="SUPFAM" id="SSF48452">
    <property type="entry name" value="TPR-like"/>
    <property type="match status" value="1"/>
</dbReference>
<evidence type="ECO:0000256" key="1">
    <source>
        <dbReference type="SAM" id="SignalP"/>
    </source>
</evidence>
<organism evidence="3 4">
    <name type="scientific">Autumnicola patrickiae</name>
    <dbReference type="NCBI Taxonomy" id="3075591"/>
    <lineage>
        <taxon>Bacteria</taxon>
        <taxon>Pseudomonadati</taxon>
        <taxon>Bacteroidota</taxon>
        <taxon>Flavobacteriia</taxon>
        <taxon>Flavobacteriales</taxon>
        <taxon>Flavobacteriaceae</taxon>
        <taxon>Autumnicola</taxon>
    </lineage>
</organism>